<dbReference type="NCBIfam" id="TIGR04053">
    <property type="entry name" value="TIGR04053 family radical SAM/SPASM domain-containing protein"/>
    <property type="match status" value="1"/>
</dbReference>
<evidence type="ECO:0000256" key="3">
    <source>
        <dbReference type="ARBA" id="ARBA00022691"/>
    </source>
</evidence>
<dbReference type="PANTHER" id="PTHR11228">
    <property type="entry name" value="RADICAL SAM DOMAIN PROTEIN"/>
    <property type="match status" value="1"/>
</dbReference>
<reference evidence="8 9" key="1">
    <citation type="submission" date="2019-03" db="EMBL/GenBank/DDBJ databases">
        <title>Genomics of glacier-inhabiting Cryobacterium strains.</title>
        <authorList>
            <person name="Liu Q."/>
            <person name="Xin Y.-H."/>
        </authorList>
    </citation>
    <scope>NUCLEOTIDE SEQUENCE [LARGE SCALE GENOMIC DNA]</scope>
    <source>
        <strain evidence="8 9">TMT2-48-2</strain>
    </source>
</reference>
<dbReference type="InterPro" id="IPR013785">
    <property type="entry name" value="Aldolase_TIM"/>
</dbReference>
<evidence type="ECO:0000313" key="9">
    <source>
        <dbReference type="Proteomes" id="UP000298433"/>
    </source>
</evidence>
<dbReference type="AlphaFoldDB" id="A0A4V3IHY1"/>
<dbReference type="PIRSF" id="PIRSF037420">
    <property type="entry name" value="PQQ_syn_pqqE"/>
    <property type="match status" value="1"/>
</dbReference>
<dbReference type="InterPro" id="IPR007197">
    <property type="entry name" value="rSAM"/>
</dbReference>
<name>A0A4V3IHY1_9MICO</name>
<dbReference type="PANTHER" id="PTHR11228:SF34">
    <property type="entry name" value="TUNGSTEN-CONTAINING ALDEHYDE FERREDOXIN OXIDOREDUCTASE COFACTOR MODIFYING PROTEIN"/>
    <property type="match status" value="1"/>
</dbReference>
<dbReference type="SFLD" id="SFLDS00029">
    <property type="entry name" value="Radical_SAM"/>
    <property type="match status" value="1"/>
</dbReference>
<dbReference type="OrthoDB" id="9782387at2"/>
<evidence type="ECO:0000259" key="7">
    <source>
        <dbReference type="PROSITE" id="PS51918"/>
    </source>
</evidence>
<protein>
    <submittedName>
        <fullName evidence="8">Radical SAM/SPASM domain-containing protein</fullName>
    </submittedName>
</protein>
<dbReference type="InterPro" id="IPR050377">
    <property type="entry name" value="Radical_SAM_PqqE_MftC-like"/>
</dbReference>
<dbReference type="GO" id="GO:0051539">
    <property type="term" value="F:4 iron, 4 sulfur cluster binding"/>
    <property type="evidence" value="ECO:0007669"/>
    <property type="project" value="UniProtKB-KW"/>
</dbReference>
<keyword evidence="4" id="KW-0479">Metal-binding</keyword>
<evidence type="ECO:0000256" key="4">
    <source>
        <dbReference type="ARBA" id="ARBA00022723"/>
    </source>
</evidence>
<dbReference type="CDD" id="cd01335">
    <property type="entry name" value="Radical_SAM"/>
    <property type="match status" value="1"/>
</dbReference>
<dbReference type="CDD" id="cd21123">
    <property type="entry name" value="SPASM_MftC-like"/>
    <property type="match status" value="1"/>
</dbReference>
<evidence type="ECO:0000313" key="8">
    <source>
        <dbReference type="EMBL" id="TFC79641.1"/>
    </source>
</evidence>
<gene>
    <name evidence="8" type="ORF">E3T23_10295</name>
</gene>
<organism evidence="8 9">
    <name type="scientific">Cryobacterium cheniae</name>
    <dbReference type="NCBI Taxonomy" id="1259262"/>
    <lineage>
        <taxon>Bacteria</taxon>
        <taxon>Bacillati</taxon>
        <taxon>Actinomycetota</taxon>
        <taxon>Actinomycetes</taxon>
        <taxon>Micrococcales</taxon>
        <taxon>Microbacteriaceae</taxon>
        <taxon>Cryobacterium</taxon>
    </lineage>
</organism>
<keyword evidence="9" id="KW-1185">Reference proteome</keyword>
<proteinExistence type="predicted"/>
<comment type="caution">
    <text evidence="8">The sequence shown here is derived from an EMBL/GenBank/DDBJ whole genome shotgun (WGS) entry which is preliminary data.</text>
</comment>
<sequence>MTESPRKRPVRLLHHDAAERPFIVIWEVTRACQLVCTHCRADAIRSRNPFELSTKQGKELLDDLAAFGTPRPLIVLTGGDPFERPDLPELVAHGTGLGLSMALSPSVTPKLTRSVLVELHDAGAKAISLSLDGATAASHDAFRGVNGVFDDTMVAARMVREVGYRLQINTTVTAANVHELPSILKTVLELGTTLWSIFFLVPTGRGKLLQALSADQVEEVLHWMHDVSDLVAIKATEAPHYRRIAIQRAGVADLDATFPVGPLRAELRRDTADLLTGDEPKRRAARAPIDVNSGRGFAFVDHVGLVYPSGFLPVAVGCVRDQPFSEIYRDAELLQDLRSPDKFGDRCGRCEFRTVCGGSRSHAYAVTGDPLAADPSCAFEPAMPDEPAEAH</sequence>
<evidence type="ECO:0000256" key="6">
    <source>
        <dbReference type="ARBA" id="ARBA00023014"/>
    </source>
</evidence>
<feature type="domain" description="Radical SAM core" evidence="7">
    <location>
        <begin position="18"/>
        <end position="238"/>
    </location>
</feature>
<dbReference type="Proteomes" id="UP000298433">
    <property type="component" value="Unassembled WGS sequence"/>
</dbReference>
<dbReference type="RefSeq" id="WP_134370273.1">
    <property type="nucleotide sequence ID" value="NZ_SOGN01000044.1"/>
</dbReference>
<evidence type="ECO:0000256" key="1">
    <source>
        <dbReference type="ARBA" id="ARBA00001966"/>
    </source>
</evidence>
<dbReference type="InterPro" id="IPR017200">
    <property type="entry name" value="PqqE-like"/>
</dbReference>
<dbReference type="GO" id="GO:0003824">
    <property type="term" value="F:catalytic activity"/>
    <property type="evidence" value="ECO:0007669"/>
    <property type="project" value="InterPro"/>
</dbReference>
<dbReference type="SFLD" id="SFLDG01067">
    <property type="entry name" value="SPASM/twitch_domain_containing"/>
    <property type="match status" value="1"/>
</dbReference>
<dbReference type="InterPro" id="IPR058240">
    <property type="entry name" value="rSAM_sf"/>
</dbReference>
<accession>A0A4V3IHY1</accession>
<dbReference type="Gene3D" id="3.20.20.70">
    <property type="entry name" value="Aldolase class I"/>
    <property type="match status" value="2"/>
</dbReference>
<dbReference type="EMBL" id="SOGN01000044">
    <property type="protein sequence ID" value="TFC79641.1"/>
    <property type="molecule type" value="Genomic_DNA"/>
</dbReference>
<dbReference type="GO" id="GO:0046872">
    <property type="term" value="F:metal ion binding"/>
    <property type="evidence" value="ECO:0007669"/>
    <property type="project" value="UniProtKB-KW"/>
</dbReference>
<dbReference type="Pfam" id="PF04055">
    <property type="entry name" value="Radical_SAM"/>
    <property type="match status" value="1"/>
</dbReference>
<dbReference type="PROSITE" id="PS51918">
    <property type="entry name" value="RADICAL_SAM"/>
    <property type="match status" value="1"/>
</dbReference>
<keyword evidence="3" id="KW-0949">S-adenosyl-L-methionine</keyword>
<evidence type="ECO:0000256" key="2">
    <source>
        <dbReference type="ARBA" id="ARBA00022485"/>
    </source>
</evidence>
<comment type="cofactor">
    <cofactor evidence="1">
        <name>[4Fe-4S] cluster</name>
        <dbReference type="ChEBI" id="CHEBI:49883"/>
    </cofactor>
</comment>
<keyword evidence="6" id="KW-0411">Iron-sulfur</keyword>
<keyword evidence="5" id="KW-0408">Iron</keyword>
<evidence type="ECO:0000256" key="5">
    <source>
        <dbReference type="ARBA" id="ARBA00023004"/>
    </source>
</evidence>
<dbReference type="SUPFAM" id="SSF102114">
    <property type="entry name" value="Radical SAM enzymes"/>
    <property type="match status" value="1"/>
</dbReference>
<keyword evidence="2" id="KW-0004">4Fe-4S</keyword>